<gene>
    <name evidence="1" type="ORF">FDP41_000590</name>
</gene>
<dbReference type="EMBL" id="VFQX01000002">
    <property type="protein sequence ID" value="KAF0984691.1"/>
    <property type="molecule type" value="Genomic_DNA"/>
</dbReference>
<name>A0A6A5CBN8_NAEFO</name>
<protein>
    <submittedName>
        <fullName evidence="1">Uncharacterized protein</fullName>
    </submittedName>
</protein>
<dbReference type="AlphaFoldDB" id="A0A6A5CBN8"/>
<dbReference type="VEuPathDB" id="AmoebaDB:NF0128100"/>
<dbReference type="Proteomes" id="UP000444721">
    <property type="component" value="Unassembled WGS sequence"/>
</dbReference>
<dbReference type="VEuPathDB" id="AmoebaDB:NfTy_002240"/>
<evidence type="ECO:0000313" key="2">
    <source>
        <dbReference type="Proteomes" id="UP000444721"/>
    </source>
</evidence>
<comment type="caution">
    <text evidence="1">The sequence shown here is derived from an EMBL/GenBank/DDBJ whole genome shotgun (WGS) entry which is preliminary data.</text>
</comment>
<reference evidence="1 2" key="1">
    <citation type="journal article" date="2019" name="Sci. Rep.">
        <title>Nanopore sequencing improves the draft genome of the human pathogenic amoeba Naegleria fowleri.</title>
        <authorList>
            <person name="Liechti N."/>
            <person name="Schurch N."/>
            <person name="Bruggmann R."/>
            <person name="Wittwer M."/>
        </authorList>
    </citation>
    <scope>NUCLEOTIDE SEQUENCE [LARGE SCALE GENOMIC DNA]</scope>
    <source>
        <strain evidence="1 2">ATCC 30894</strain>
    </source>
</reference>
<dbReference type="GeneID" id="68107808"/>
<evidence type="ECO:0000313" key="1">
    <source>
        <dbReference type="EMBL" id="KAF0984691.1"/>
    </source>
</evidence>
<dbReference type="VEuPathDB" id="AmoebaDB:FDP41_000590"/>
<dbReference type="OrthoDB" id="10331384at2759"/>
<sequence length="372" mass="42103">MQQPLTYGSHICLKLKRPVNVCLYPKNTEEIHEASPSYFMMERKEEGSLVFSEKTGYSGSDADTFMVTMPGGLLAPDVKPIHYGEPFCIKHVASQKFVVVAGSEGKHLDCIFDFVCAKGEEEMCFVRRENPFEKNSDEIVDWSETNNADIILRLGDGSDHYPYVFVSCASMENLRVAKLISEPEHACVSSVTILREFTTDQYDEKKYGRFACLLKNHLIKEGEYTGAHQALIFDSHAQQILSLLPIPQNEEENLLVPSCDELSNLFHTIVKREHLSKQVAKITLLGNEFIIPEEKEMLLMLLKKAYVDSCAVWRATRTLSGDTQLRVLATVIDERYLVLTNCANDLEAFMRGRSLMALLVKRSVDNGKLLDF</sequence>
<keyword evidence="2" id="KW-1185">Reference proteome</keyword>
<proteinExistence type="predicted"/>
<organism evidence="1 2">
    <name type="scientific">Naegleria fowleri</name>
    <name type="common">Brain eating amoeba</name>
    <dbReference type="NCBI Taxonomy" id="5763"/>
    <lineage>
        <taxon>Eukaryota</taxon>
        <taxon>Discoba</taxon>
        <taxon>Heterolobosea</taxon>
        <taxon>Tetramitia</taxon>
        <taxon>Eutetramitia</taxon>
        <taxon>Vahlkampfiidae</taxon>
        <taxon>Naegleria</taxon>
    </lineage>
</organism>
<accession>A0A6A5CBN8</accession>
<dbReference type="RefSeq" id="XP_044569404.1">
    <property type="nucleotide sequence ID" value="XM_044709475.1"/>
</dbReference>